<keyword evidence="2" id="KW-0812">Transmembrane</keyword>
<dbReference type="Proteomes" id="UP000796880">
    <property type="component" value="Unassembled WGS sequence"/>
</dbReference>
<dbReference type="PANTHER" id="PTHR37206">
    <property type="entry name" value="TRANSMEMBRANE PROTEIN"/>
    <property type="match status" value="1"/>
</dbReference>
<proteinExistence type="predicted"/>
<keyword evidence="2" id="KW-1133">Transmembrane helix</keyword>
<dbReference type="PANTHER" id="PTHR37206:SF1">
    <property type="entry name" value="TRANSMEMBRANE PROTEIN"/>
    <property type="match status" value="1"/>
</dbReference>
<keyword evidence="4" id="KW-1185">Reference proteome</keyword>
<name>A0A8K0E113_9ROSA</name>
<dbReference type="AlphaFoldDB" id="A0A8K0E113"/>
<feature type="compositionally biased region" description="Low complexity" evidence="1">
    <location>
        <begin position="64"/>
        <end position="100"/>
    </location>
</feature>
<accession>A0A8K0E113</accession>
<sequence length="222" mass="24731">MVGVHVPQGLDDCELIQFSNPQNTHFEHWSMVVIRDSAAPNDCSVFPPNNHENLHLHEREEHPLSPSSSASSSSSSLSSSSSFSPSDTDSSDPESPLPSDARVQKTGGKANSWLSIGFEVLRSKLLAFALPFGYNGGGIRWGIQSFGSTAGVLAMVVMLWSLYMRGRHRRRSRENLMLLVKEKDEVSLIVPSKVFDVMSQSIEFWVFVELAIFFNHWVITSY</sequence>
<comment type="caution">
    <text evidence="3">The sequence shown here is derived from an EMBL/GenBank/DDBJ whole genome shotgun (WGS) entry which is preliminary data.</text>
</comment>
<gene>
    <name evidence="3" type="ORF">FNV43_RR20370</name>
</gene>
<evidence type="ECO:0000313" key="4">
    <source>
        <dbReference type="Proteomes" id="UP000796880"/>
    </source>
</evidence>
<protein>
    <submittedName>
        <fullName evidence="3">Uncharacterized protein</fullName>
    </submittedName>
</protein>
<evidence type="ECO:0000313" key="3">
    <source>
        <dbReference type="EMBL" id="KAF3437614.1"/>
    </source>
</evidence>
<evidence type="ECO:0000256" key="2">
    <source>
        <dbReference type="SAM" id="Phobius"/>
    </source>
</evidence>
<evidence type="ECO:0000256" key="1">
    <source>
        <dbReference type="SAM" id="MobiDB-lite"/>
    </source>
</evidence>
<dbReference type="OrthoDB" id="1087988at2759"/>
<organism evidence="3 4">
    <name type="scientific">Rhamnella rubrinervis</name>
    <dbReference type="NCBI Taxonomy" id="2594499"/>
    <lineage>
        <taxon>Eukaryota</taxon>
        <taxon>Viridiplantae</taxon>
        <taxon>Streptophyta</taxon>
        <taxon>Embryophyta</taxon>
        <taxon>Tracheophyta</taxon>
        <taxon>Spermatophyta</taxon>
        <taxon>Magnoliopsida</taxon>
        <taxon>eudicotyledons</taxon>
        <taxon>Gunneridae</taxon>
        <taxon>Pentapetalae</taxon>
        <taxon>rosids</taxon>
        <taxon>fabids</taxon>
        <taxon>Rosales</taxon>
        <taxon>Rhamnaceae</taxon>
        <taxon>rhamnoid group</taxon>
        <taxon>Rhamneae</taxon>
        <taxon>Rhamnella</taxon>
    </lineage>
</organism>
<dbReference type="EMBL" id="VOIH02000009">
    <property type="protein sequence ID" value="KAF3437614.1"/>
    <property type="molecule type" value="Genomic_DNA"/>
</dbReference>
<keyword evidence="2" id="KW-0472">Membrane</keyword>
<reference evidence="3" key="1">
    <citation type="submission" date="2020-03" db="EMBL/GenBank/DDBJ databases">
        <title>A high-quality chromosome-level genome assembly of a woody plant with both climbing and erect habits, Rhamnella rubrinervis.</title>
        <authorList>
            <person name="Lu Z."/>
            <person name="Yang Y."/>
            <person name="Zhu X."/>
            <person name="Sun Y."/>
        </authorList>
    </citation>
    <scope>NUCLEOTIDE SEQUENCE</scope>
    <source>
        <strain evidence="3">BYM</strain>
        <tissue evidence="3">Leaf</tissue>
    </source>
</reference>
<feature type="region of interest" description="Disordered" evidence="1">
    <location>
        <begin position="58"/>
        <end position="104"/>
    </location>
</feature>
<feature type="transmembrane region" description="Helical" evidence="2">
    <location>
        <begin position="141"/>
        <end position="163"/>
    </location>
</feature>